<accession>A0A9E2F154</accession>
<dbReference type="PROSITE" id="PS51462">
    <property type="entry name" value="NUDIX"/>
    <property type="match status" value="1"/>
</dbReference>
<feature type="domain" description="Nudix hydrolase" evidence="1">
    <location>
        <begin position="52"/>
        <end position="182"/>
    </location>
</feature>
<gene>
    <name evidence="2" type="ORF">DDT42_00963</name>
</gene>
<proteinExistence type="predicted"/>
<sequence length="187" mass="21699">MREKILVVEREAFFEPGFFEGFLLFDKCFKYLSIIENYAYSAERTEVETNINLKQLISYSIINSSEDIFVYQRVSGNEKRLRDLWSIGIGGHIRSRDGGSPLKAVEKGTLREFREELGFLPVNIRLLGLLNLEEREVDRVHLGLVYACEAKPPVRGGEFLPLKEILQLNLENWSKYLLNSLRELKII</sequence>
<evidence type="ECO:0000313" key="2">
    <source>
        <dbReference type="EMBL" id="MBT9145094.1"/>
    </source>
</evidence>
<dbReference type="InterPro" id="IPR015797">
    <property type="entry name" value="NUDIX_hydrolase-like_dom_sf"/>
</dbReference>
<evidence type="ECO:0000313" key="3">
    <source>
        <dbReference type="Proteomes" id="UP000811545"/>
    </source>
</evidence>
<protein>
    <recommendedName>
        <fullName evidence="1">Nudix hydrolase domain-containing protein</fullName>
    </recommendedName>
</protein>
<dbReference type="EMBL" id="QLTW01000047">
    <property type="protein sequence ID" value="MBT9145094.1"/>
    <property type="molecule type" value="Genomic_DNA"/>
</dbReference>
<comment type="caution">
    <text evidence="2">The sequence shown here is derived from an EMBL/GenBank/DDBJ whole genome shotgun (WGS) entry which is preliminary data.</text>
</comment>
<organism evidence="2 3">
    <name type="scientific">Psychracetigena formicireducens</name>
    <dbReference type="NCBI Taxonomy" id="2986056"/>
    <lineage>
        <taxon>Bacteria</taxon>
        <taxon>Bacillati</taxon>
        <taxon>Candidatus Lithacetigenota</taxon>
        <taxon>Candidatus Psychracetigena</taxon>
    </lineage>
</organism>
<dbReference type="SUPFAM" id="SSF55811">
    <property type="entry name" value="Nudix"/>
    <property type="match status" value="1"/>
</dbReference>
<dbReference type="AlphaFoldDB" id="A0A9E2F154"/>
<dbReference type="Gene3D" id="3.90.79.10">
    <property type="entry name" value="Nucleoside Triphosphate Pyrophosphohydrolase"/>
    <property type="match status" value="1"/>
</dbReference>
<name>A0A9E2F154_PSYF1</name>
<evidence type="ECO:0000259" key="1">
    <source>
        <dbReference type="PROSITE" id="PS51462"/>
    </source>
</evidence>
<reference evidence="2 3" key="1">
    <citation type="journal article" date="2021" name="bioRxiv">
        <title>Unique metabolic strategies in Hadean analogues reveal hints for primordial physiology.</title>
        <authorList>
            <person name="Nobu M.K."/>
            <person name="Nakai R."/>
            <person name="Tamazawa S."/>
            <person name="Mori H."/>
            <person name="Toyoda A."/>
            <person name="Ijiri A."/>
            <person name="Suzuki S."/>
            <person name="Kurokawa K."/>
            <person name="Kamagata Y."/>
            <person name="Tamaki H."/>
        </authorList>
    </citation>
    <scope>NUCLEOTIDE SEQUENCE [LARGE SCALE GENOMIC DNA]</scope>
    <source>
        <strain evidence="2">BS525</strain>
    </source>
</reference>
<dbReference type="InterPro" id="IPR000086">
    <property type="entry name" value="NUDIX_hydrolase_dom"/>
</dbReference>
<dbReference type="Proteomes" id="UP000811545">
    <property type="component" value="Unassembled WGS sequence"/>
</dbReference>